<keyword evidence="2" id="KW-0813">Transport</keyword>
<sequence length="399" mass="44667">MDVRSVEKMDNFRKLWLYVTFYKTGDWIRIIAIPLAIYNKTGSAFYMASAYGVSFLPWMLSIFGGLVSDRFPRRNILKISSLLSSIMMTAIALLIISDEFNIHLLMVLLFFLSLIEPFSHPAEQSIIPLIVEKKSLFSANSSIQLVNNTLSTIGPVLGGAIIAFLGVKNSLFISCFLYLLSFIPIFKMNLSESIDLTKKINILTDIKDGLRITYKTKFVLYGSFLFFFTNFAIHLFQANLVFFIVDFLGYSTLEVSIVLSISGIGAIFGAFFARHLNEKSRSPNIIISSSTFLAGITTYLMYYASNYIIIGIILGITYFLGSINVVTYFSSRQKLVPQEFLGRVVSVTRLISFLSIPIGSVLGGWLITNSSYSIGLIIVLSATVRTFAGVFSFLFLKFK</sequence>
<dbReference type="InterPro" id="IPR036259">
    <property type="entry name" value="MFS_trans_sf"/>
</dbReference>
<protein>
    <recommendedName>
        <fullName evidence="8">Major facilitator superfamily (MFS) profile domain-containing protein</fullName>
    </recommendedName>
</protein>
<evidence type="ECO:0000256" key="6">
    <source>
        <dbReference type="ARBA" id="ARBA00023136"/>
    </source>
</evidence>
<evidence type="ECO:0000256" key="3">
    <source>
        <dbReference type="ARBA" id="ARBA00022475"/>
    </source>
</evidence>
<dbReference type="STRING" id="123822.B0188_09560"/>
<reference evidence="9 10" key="1">
    <citation type="submission" date="2017-02" db="EMBL/GenBank/DDBJ databases">
        <title>Draft genome sequence of Haemophilus felis CCUG 31170 type strain.</title>
        <authorList>
            <person name="Engstrom-Jakobsson H."/>
            <person name="Salva-Serra F."/>
            <person name="Thorell K."/>
            <person name="Gonzales-Siles L."/>
            <person name="Karlsson R."/>
            <person name="Boulund F."/>
            <person name="Engstrand L."/>
            <person name="Kristiansson E."/>
            <person name="Moore E."/>
        </authorList>
    </citation>
    <scope>NUCLEOTIDE SEQUENCE [LARGE SCALE GENOMIC DNA]</scope>
    <source>
        <strain evidence="9 10">CCUG 31170</strain>
    </source>
</reference>
<proteinExistence type="predicted"/>
<dbReference type="Proteomes" id="UP000190023">
    <property type="component" value="Unassembled WGS sequence"/>
</dbReference>
<dbReference type="AlphaFoldDB" id="A0A1T0AWL0"/>
<gene>
    <name evidence="9" type="ORF">B0188_09560</name>
</gene>
<keyword evidence="10" id="KW-1185">Reference proteome</keyword>
<keyword evidence="3" id="KW-1003">Cell membrane</keyword>
<dbReference type="SUPFAM" id="SSF103473">
    <property type="entry name" value="MFS general substrate transporter"/>
    <property type="match status" value="1"/>
</dbReference>
<organism evidence="9 10">
    <name type="scientific">[Haemophilus] felis</name>
    <dbReference type="NCBI Taxonomy" id="123822"/>
    <lineage>
        <taxon>Bacteria</taxon>
        <taxon>Pseudomonadati</taxon>
        <taxon>Pseudomonadota</taxon>
        <taxon>Gammaproteobacteria</taxon>
        <taxon>Pasteurellales</taxon>
        <taxon>Pasteurellaceae</taxon>
    </lineage>
</organism>
<dbReference type="EMBL" id="MUYB01000043">
    <property type="protein sequence ID" value="OOS01764.1"/>
    <property type="molecule type" value="Genomic_DNA"/>
</dbReference>
<keyword evidence="5 7" id="KW-1133">Transmembrane helix</keyword>
<feature type="transmembrane region" description="Helical" evidence="7">
    <location>
        <begin position="44"/>
        <end position="67"/>
    </location>
</feature>
<comment type="caution">
    <text evidence="9">The sequence shown here is derived from an EMBL/GenBank/DDBJ whole genome shotgun (WGS) entry which is preliminary data.</text>
</comment>
<feature type="transmembrane region" description="Helical" evidence="7">
    <location>
        <begin position="308"/>
        <end position="329"/>
    </location>
</feature>
<feature type="transmembrane region" description="Helical" evidence="7">
    <location>
        <begin position="285"/>
        <end position="302"/>
    </location>
</feature>
<keyword evidence="6 7" id="KW-0472">Membrane</keyword>
<dbReference type="Gene3D" id="1.20.1250.20">
    <property type="entry name" value="MFS general substrate transporter like domains"/>
    <property type="match status" value="1"/>
</dbReference>
<evidence type="ECO:0000313" key="9">
    <source>
        <dbReference type="EMBL" id="OOS01764.1"/>
    </source>
</evidence>
<dbReference type="InterPro" id="IPR020846">
    <property type="entry name" value="MFS_dom"/>
</dbReference>
<dbReference type="CDD" id="cd06173">
    <property type="entry name" value="MFS_MefA_like"/>
    <property type="match status" value="1"/>
</dbReference>
<feature type="domain" description="Major facilitator superfamily (MFS) profile" evidence="8">
    <location>
        <begin position="1"/>
        <end position="399"/>
    </location>
</feature>
<evidence type="ECO:0000256" key="4">
    <source>
        <dbReference type="ARBA" id="ARBA00022692"/>
    </source>
</evidence>
<dbReference type="PANTHER" id="PTHR23513">
    <property type="entry name" value="INTEGRAL MEMBRANE EFFLUX PROTEIN-RELATED"/>
    <property type="match status" value="1"/>
</dbReference>
<dbReference type="GO" id="GO:0005886">
    <property type="term" value="C:plasma membrane"/>
    <property type="evidence" value="ECO:0007669"/>
    <property type="project" value="UniProtKB-SubCell"/>
</dbReference>
<dbReference type="PROSITE" id="PS50850">
    <property type="entry name" value="MFS"/>
    <property type="match status" value="1"/>
</dbReference>
<evidence type="ECO:0000256" key="7">
    <source>
        <dbReference type="SAM" id="Phobius"/>
    </source>
</evidence>
<dbReference type="GO" id="GO:0022857">
    <property type="term" value="F:transmembrane transporter activity"/>
    <property type="evidence" value="ECO:0007669"/>
    <property type="project" value="InterPro"/>
</dbReference>
<feature type="transmembrane region" description="Helical" evidence="7">
    <location>
        <begin position="79"/>
        <end position="96"/>
    </location>
</feature>
<evidence type="ECO:0000259" key="8">
    <source>
        <dbReference type="PROSITE" id="PS50850"/>
    </source>
</evidence>
<evidence type="ECO:0000256" key="5">
    <source>
        <dbReference type="ARBA" id="ARBA00022989"/>
    </source>
</evidence>
<evidence type="ECO:0000313" key="10">
    <source>
        <dbReference type="Proteomes" id="UP000190023"/>
    </source>
</evidence>
<dbReference type="InterPro" id="IPR010290">
    <property type="entry name" value="TM_effector"/>
</dbReference>
<evidence type="ECO:0000256" key="1">
    <source>
        <dbReference type="ARBA" id="ARBA00004651"/>
    </source>
</evidence>
<dbReference type="Pfam" id="PF05977">
    <property type="entry name" value="MFS_3"/>
    <property type="match status" value="1"/>
</dbReference>
<feature type="transmembrane region" description="Helical" evidence="7">
    <location>
        <begin position="350"/>
        <end position="368"/>
    </location>
</feature>
<comment type="subcellular location">
    <subcellularLocation>
        <location evidence="1">Cell membrane</location>
        <topology evidence="1">Multi-pass membrane protein</topology>
    </subcellularLocation>
</comment>
<feature type="transmembrane region" description="Helical" evidence="7">
    <location>
        <begin position="171"/>
        <end position="190"/>
    </location>
</feature>
<evidence type="ECO:0000256" key="2">
    <source>
        <dbReference type="ARBA" id="ARBA00022448"/>
    </source>
</evidence>
<accession>A0A1T0AWL0</accession>
<dbReference type="PANTHER" id="PTHR23513:SF6">
    <property type="entry name" value="MAJOR FACILITATOR SUPERFAMILY ASSOCIATED DOMAIN-CONTAINING PROTEIN"/>
    <property type="match status" value="1"/>
</dbReference>
<name>A0A1T0AWL0_9PAST</name>
<keyword evidence="4 7" id="KW-0812">Transmembrane</keyword>
<feature type="transmembrane region" description="Helical" evidence="7">
    <location>
        <begin position="218"/>
        <end position="245"/>
    </location>
</feature>
<feature type="transmembrane region" description="Helical" evidence="7">
    <location>
        <begin position="374"/>
        <end position="396"/>
    </location>
</feature>
<feature type="transmembrane region" description="Helical" evidence="7">
    <location>
        <begin position="251"/>
        <end position="273"/>
    </location>
</feature>